<protein>
    <submittedName>
        <fullName evidence="2">Putative secreted protein</fullName>
    </submittedName>
</protein>
<feature type="chain" id="PRO_5020027646" evidence="1">
    <location>
        <begin position="30"/>
        <end position="74"/>
    </location>
</feature>
<organism evidence="2">
    <name type="scientific">Ixodes scapularis</name>
    <name type="common">Black-legged tick</name>
    <name type="synonym">Deer tick</name>
    <dbReference type="NCBI Taxonomy" id="6945"/>
    <lineage>
        <taxon>Eukaryota</taxon>
        <taxon>Metazoa</taxon>
        <taxon>Ecdysozoa</taxon>
        <taxon>Arthropoda</taxon>
        <taxon>Chelicerata</taxon>
        <taxon>Arachnida</taxon>
        <taxon>Acari</taxon>
        <taxon>Parasitiformes</taxon>
        <taxon>Ixodida</taxon>
        <taxon>Ixodoidea</taxon>
        <taxon>Ixodidae</taxon>
        <taxon>Ixodinae</taxon>
        <taxon>Ixodes</taxon>
    </lineage>
</organism>
<dbReference type="AlphaFoldDB" id="A0A4D5RBF3"/>
<proteinExistence type="predicted"/>
<evidence type="ECO:0000256" key="1">
    <source>
        <dbReference type="SAM" id="SignalP"/>
    </source>
</evidence>
<evidence type="ECO:0000313" key="2">
    <source>
        <dbReference type="EMBL" id="MOY34296.1"/>
    </source>
</evidence>
<name>A0A4D5RBF3_IXOSC</name>
<sequence length="74" mass="8309">MAKCAVTSLSLSFSLPLFFLLSLSPSSTWQQLRNCSCHCFGVLKNSLPNLQNKNAMFRCFSHISYTPCTKRQSS</sequence>
<reference evidence="2" key="1">
    <citation type="submission" date="2019-04" db="EMBL/GenBank/DDBJ databases">
        <title>An insight into the mialome of Ixodes scapularis.</title>
        <authorList>
            <person name="Ribeiro J.M."/>
            <person name="Mather T.N."/>
            <person name="Karim S."/>
        </authorList>
    </citation>
    <scope>NUCLEOTIDE SEQUENCE</scope>
</reference>
<feature type="signal peptide" evidence="1">
    <location>
        <begin position="1"/>
        <end position="29"/>
    </location>
</feature>
<accession>A0A4D5RBF3</accession>
<keyword evidence="1" id="KW-0732">Signal</keyword>
<dbReference type="EMBL" id="GHJT01000325">
    <property type="protein sequence ID" value="MOY34296.1"/>
    <property type="molecule type" value="Transcribed_RNA"/>
</dbReference>